<evidence type="ECO:0000313" key="7">
    <source>
        <dbReference type="Proteomes" id="UP000095287"/>
    </source>
</evidence>
<feature type="domain" description="Exocyst complex subunit Exo70 C-terminal" evidence="6">
    <location>
        <begin position="275"/>
        <end position="507"/>
    </location>
</feature>
<dbReference type="GO" id="GO:0005546">
    <property type="term" value="F:phosphatidylinositol-4,5-bisphosphate binding"/>
    <property type="evidence" value="ECO:0007669"/>
    <property type="project" value="InterPro"/>
</dbReference>
<reference evidence="8" key="1">
    <citation type="submission" date="2016-11" db="UniProtKB">
        <authorList>
            <consortium name="WormBaseParasite"/>
        </authorList>
    </citation>
    <scope>IDENTIFICATION</scope>
</reference>
<keyword evidence="7" id="KW-1185">Reference proteome</keyword>
<dbReference type="PANTHER" id="PTHR12542">
    <property type="entry name" value="EXOCYST COMPLEX PROTEIN EXO70"/>
    <property type="match status" value="1"/>
</dbReference>
<dbReference type="GO" id="GO:0015031">
    <property type="term" value="P:protein transport"/>
    <property type="evidence" value="ECO:0007669"/>
    <property type="project" value="UniProtKB-KW"/>
</dbReference>
<dbReference type="WBParaSite" id="L893_g16485.t1">
    <property type="protein sequence ID" value="L893_g16485.t1"/>
    <property type="gene ID" value="L893_g16485"/>
</dbReference>
<evidence type="ECO:0000256" key="3">
    <source>
        <dbReference type="ARBA" id="ARBA00022483"/>
    </source>
</evidence>
<dbReference type="InterPro" id="IPR016159">
    <property type="entry name" value="Cullin_repeat-like_dom_sf"/>
</dbReference>
<evidence type="ECO:0000256" key="4">
    <source>
        <dbReference type="ARBA" id="ARBA00026169"/>
    </source>
</evidence>
<keyword evidence="3 5" id="KW-0268">Exocytosis</keyword>
<dbReference type="Pfam" id="PF20669">
    <property type="entry name" value="Exo70_N"/>
    <property type="match status" value="1"/>
</dbReference>
<evidence type="ECO:0000256" key="2">
    <source>
        <dbReference type="ARBA" id="ARBA00022448"/>
    </source>
</evidence>
<dbReference type="InterPro" id="IPR004140">
    <property type="entry name" value="Exo70"/>
</dbReference>
<dbReference type="Pfam" id="PF03081">
    <property type="entry name" value="Exo70_C"/>
    <property type="match status" value="1"/>
</dbReference>
<dbReference type="GO" id="GO:0006887">
    <property type="term" value="P:exocytosis"/>
    <property type="evidence" value="ECO:0007669"/>
    <property type="project" value="UniProtKB-KW"/>
</dbReference>
<dbReference type="SUPFAM" id="SSF74788">
    <property type="entry name" value="Cullin repeat-like"/>
    <property type="match status" value="1"/>
</dbReference>
<organism evidence="7 8">
    <name type="scientific">Steinernema glaseri</name>
    <dbReference type="NCBI Taxonomy" id="37863"/>
    <lineage>
        <taxon>Eukaryota</taxon>
        <taxon>Metazoa</taxon>
        <taxon>Ecdysozoa</taxon>
        <taxon>Nematoda</taxon>
        <taxon>Chromadorea</taxon>
        <taxon>Rhabditida</taxon>
        <taxon>Tylenchina</taxon>
        <taxon>Panagrolaimomorpha</taxon>
        <taxon>Strongyloidoidea</taxon>
        <taxon>Steinernematidae</taxon>
        <taxon>Steinernema</taxon>
    </lineage>
</organism>
<protein>
    <recommendedName>
        <fullName evidence="4 5">Exocyst complex component 7</fullName>
    </recommendedName>
    <alternativeName>
        <fullName evidence="5">Exocyst complex component Exo70</fullName>
    </alternativeName>
</protein>
<dbReference type="InterPro" id="IPR046364">
    <property type="entry name" value="Exo70_C"/>
</dbReference>
<dbReference type="Proteomes" id="UP000095287">
    <property type="component" value="Unplaced"/>
</dbReference>
<evidence type="ECO:0000256" key="5">
    <source>
        <dbReference type="RuleBase" id="RU365026"/>
    </source>
</evidence>
<evidence type="ECO:0000256" key="1">
    <source>
        <dbReference type="ARBA" id="ARBA00006756"/>
    </source>
</evidence>
<proteinExistence type="inferred from homology"/>
<keyword evidence="5" id="KW-0653">Protein transport</keyword>
<accession>A0A1I7YHX7</accession>
<evidence type="ECO:0000259" key="6">
    <source>
        <dbReference type="Pfam" id="PF03081"/>
    </source>
</evidence>
<dbReference type="AlphaFoldDB" id="A0A1I7YHX7"/>
<dbReference type="GO" id="GO:0000145">
    <property type="term" value="C:exocyst"/>
    <property type="evidence" value="ECO:0007669"/>
    <property type="project" value="InterPro"/>
</dbReference>
<evidence type="ECO:0000313" key="8">
    <source>
        <dbReference type="WBParaSite" id="L893_g16485.t1"/>
    </source>
</evidence>
<comment type="function">
    <text evidence="5">Component of the exocyst complex involved in the docking of exocytic vesicles with fusion sites on the plasma membrane.</text>
</comment>
<dbReference type="Gene3D" id="1.20.1280.170">
    <property type="entry name" value="Exocyst complex component Exo70"/>
    <property type="match status" value="1"/>
</dbReference>
<keyword evidence="2 5" id="KW-0813">Transport</keyword>
<dbReference type="PANTHER" id="PTHR12542:SF41">
    <property type="entry name" value="EXOCYST COMPLEX COMPONENT 7"/>
    <property type="match status" value="1"/>
</dbReference>
<comment type="similarity">
    <text evidence="1 5">Belongs to the EXO70 family.</text>
</comment>
<sequence length="644" mass="71893">MIDSFGQRLQILDDTISPLHEKSTRLQRKQQNVTKLLKTIDATIQLYGRTAELENAIRDTNPSHDLQEYIDNMDALNNAILFFASHPTYDNQRDNMKLTFESGCACLEKEFRTLVVTSSIMVAPTSLIECLDEEYGMLEMEDSVDDPSWIPEILSARIRSLETLKNVKAISSLFGWLQRNGDAGRCIETYAVVRSENMLKTLHALGEQQREANLLNTSASNSRKASSASSRSSSTVFFKQAFKKATGRASDRFAEKRELLSDGTLDFVMLLFASVLALIQIESELAAKISGEVTMQAQLQRHIVSRPLRYVVNTALTIVGQYDQGVSGMLAAVKFLLRHNSQLLSLSQNAVSGHIPFESLMQLTSAKMKQSIGEICERLTLDNDKFYPKDGNVHQVTANTMQLLNHVANYRNTVTVTTGSAELVLEQILGALDGSVHTKSLLYQDEWLQAIFLLNNTNYILNGIQVGAVANVLRVRLNDLVHGYRQKMTELLERYLRSWNRVLSVFSMNLDDGDRTAAAKSIFSAKPGGAPLRPALLQVLRVLQQPGEAHQVHSGVLGDVRRTTLRRIRVVPSHSSCPIAGTCLYALKCASPISLMLFDDSFSQRIKTQVAELARHLKRVKLALRNQKKATEEGRTHRRVSSLG</sequence>
<name>A0A1I7YHX7_9BILA</name>